<keyword evidence="1" id="KW-0812">Transmembrane</keyword>
<evidence type="ECO:0000256" key="1">
    <source>
        <dbReference type="SAM" id="Phobius"/>
    </source>
</evidence>
<sequence>MTLLAVLAWFRPGYDGPTLTVMRVLPEYRFAYCPHILCLAKQTMLGRAQRTPGMSAVAGFCFIGLCFINRCSRASKARHASRAGNLGIFPLSCRAKFIWHDVNHKCHPPSALRWCGMTFF</sequence>
<dbReference type="KEGG" id="daq:DAQ1742_01344"/>
<evidence type="ECO:0000313" key="2">
    <source>
        <dbReference type="EMBL" id="SLM62336.1"/>
    </source>
</evidence>
<organism evidence="2 3">
    <name type="scientific">Dickeya aquatica</name>
    <dbReference type="NCBI Taxonomy" id="1401087"/>
    <lineage>
        <taxon>Bacteria</taxon>
        <taxon>Pseudomonadati</taxon>
        <taxon>Pseudomonadota</taxon>
        <taxon>Gammaproteobacteria</taxon>
        <taxon>Enterobacterales</taxon>
        <taxon>Pectobacteriaceae</taxon>
        <taxon>Dickeya</taxon>
    </lineage>
</organism>
<dbReference type="Proteomes" id="UP000294820">
    <property type="component" value="Chromosome 1"/>
</dbReference>
<dbReference type="AlphaFoldDB" id="A0A375A8T1"/>
<feature type="transmembrane region" description="Helical" evidence="1">
    <location>
        <begin position="53"/>
        <end position="72"/>
    </location>
</feature>
<name>A0A375A8T1_9GAMM</name>
<keyword evidence="1" id="KW-0472">Membrane</keyword>
<proteinExistence type="predicted"/>
<gene>
    <name evidence="2" type="ORF">DAQ1742_01344</name>
</gene>
<reference evidence="2 3" key="1">
    <citation type="submission" date="2016-09" db="EMBL/GenBank/DDBJ databases">
        <authorList>
            <person name="Reverchon S."/>
            <person name="Nasser W."/>
            <person name="Leonard S."/>
            <person name="Brochier C."/>
            <person name="Duprey A."/>
        </authorList>
    </citation>
    <scope>NUCLEOTIDE SEQUENCE [LARGE SCALE GENOMIC DNA]</scope>
    <source>
        <strain evidence="2 3">174/2</strain>
    </source>
</reference>
<evidence type="ECO:0000313" key="3">
    <source>
        <dbReference type="Proteomes" id="UP000294820"/>
    </source>
</evidence>
<keyword evidence="3" id="KW-1185">Reference proteome</keyword>
<dbReference type="EMBL" id="LT615367">
    <property type="protein sequence ID" value="SLM62336.1"/>
    <property type="molecule type" value="Genomic_DNA"/>
</dbReference>
<keyword evidence="1" id="KW-1133">Transmembrane helix</keyword>
<accession>A0A375A8T1</accession>
<protein>
    <submittedName>
        <fullName evidence="2">Uncharacterized protein</fullName>
    </submittedName>
</protein>